<name>A0A1S8AW80_9EURY</name>
<dbReference type="OrthoDB" id="174349at2157"/>
<accession>A0A1S8AW80</accession>
<sequence length="73" mass="7981">MDRSGFVKLAVIALGLVVLSFFVRGISRVVLSVETAELLQAPLALVGFVLLVYLFVRATLDYVGIWEVENPDA</sequence>
<evidence type="ECO:0000256" key="1">
    <source>
        <dbReference type="SAM" id="Phobius"/>
    </source>
</evidence>
<comment type="caution">
    <text evidence="2">The sequence shown here is derived from an EMBL/GenBank/DDBJ whole genome shotgun (WGS) entry which is preliminary data.</text>
</comment>
<feature type="transmembrane region" description="Helical" evidence="1">
    <location>
        <begin position="6"/>
        <end position="26"/>
    </location>
</feature>
<evidence type="ECO:0000313" key="3">
    <source>
        <dbReference type="Proteomes" id="UP000189370"/>
    </source>
</evidence>
<evidence type="ECO:0000313" key="2">
    <source>
        <dbReference type="EMBL" id="OLZ41040.1"/>
    </source>
</evidence>
<keyword evidence="1" id="KW-0812">Transmembrane</keyword>
<dbReference type="STRING" id="301967.A6E15_08580"/>
<keyword evidence="1" id="KW-1133">Transmembrane helix</keyword>
<reference evidence="3" key="1">
    <citation type="submission" date="2016-04" db="EMBL/GenBank/DDBJ databases">
        <authorList>
            <person name="Chen S.-C."/>
            <person name="Lai M.-C."/>
        </authorList>
    </citation>
    <scope>NUCLEOTIDE SEQUENCE [LARGE SCALE GENOMIC DNA]</scope>
    <source>
        <strain evidence="3">AB14</strain>
    </source>
</reference>
<dbReference type="EMBL" id="LWLN01000001">
    <property type="protein sequence ID" value="OLZ41040.1"/>
    <property type="molecule type" value="Genomic_DNA"/>
</dbReference>
<dbReference type="Proteomes" id="UP000189370">
    <property type="component" value="Unassembled WGS sequence"/>
</dbReference>
<keyword evidence="3" id="KW-1185">Reference proteome</keyword>
<dbReference type="RefSeq" id="WP_076145544.1">
    <property type="nucleotide sequence ID" value="NZ_LWLN01000001.1"/>
</dbReference>
<gene>
    <name evidence="2" type="ORF">A6E15_08580</name>
</gene>
<protein>
    <submittedName>
        <fullName evidence="2">Uncharacterized protein</fullName>
    </submittedName>
</protein>
<dbReference type="AlphaFoldDB" id="A0A1S8AW80"/>
<proteinExistence type="predicted"/>
<feature type="transmembrane region" description="Helical" evidence="1">
    <location>
        <begin position="38"/>
        <end position="56"/>
    </location>
</feature>
<keyword evidence="1" id="KW-0472">Membrane</keyword>
<organism evidence="2 3">
    <name type="scientific">Natrinema saccharevitans</name>
    <dbReference type="NCBI Taxonomy" id="301967"/>
    <lineage>
        <taxon>Archaea</taxon>
        <taxon>Methanobacteriati</taxon>
        <taxon>Methanobacteriota</taxon>
        <taxon>Stenosarchaea group</taxon>
        <taxon>Halobacteria</taxon>
        <taxon>Halobacteriales</taxon>
        <taxon>Natrialbaceae</taxon>
        <taxon>Natrinema</taxon>
    </lineage>
</organism>